<dbReference type="Proteomes" id="UP000241808">
    <property type="component" value="Unassembled WGS sequence"/>
</dbReference>
<dbReference type="EMBL" id="PZZL01000007">
    <property type="protein sequence ID" value="PTM52851.1"/>
    <property type="molecule type" value="Genomic_DNA"/>
</dbReference>
<dbReference type="GO" id="GO:0000976">
    <property type="term" value="F:transcription cis-regulatory region binding"/>
    <property type="evidence" value="ECO:0007669"/>
    <property type="project" value="TreeGrafter"/>
</dbReference>
<organism evidence="6 7">
    <name type="scientific">Phreatobacter oligotrophus</name>
    <dbReference type="NCBI Taxonomy" id="1122261"/>
    <lineage>
        <taxon>Bacteria</taxon>
        <taxon>Pseudomonadati</taxon>
        <taxon>Pseudomonadota</taxon>
        <taxon>Alphaproteobacteria</taxon>
        <taxon>Hyphomicrobiales</taxon>
        <taxon>Phreatobacteraceae</taxon>
        <taxon>Phreatobacter</taxon>
    </lineage>
</organism>
<dbReference type="PANTHER" id="PTHR30055">
    <property type="entry name" value="HTH-TYPE TRANSCRIPTIONAL REGULATOR RUTR"/>
    <property type="match status" value="1"/>
</dbReference>
<dbReference type="Gene3D" id="1.10.357.10">
    <property type="entry name" value="Tetracycline Repressor, domain 2"/>
    <property type="match status" value="1"/>
</dbReference>
<proteinExistence type="predicted"/>
<dbReference type="RefSeq" id="WP_108178497.1">
    <property type="nucleotide sequence ID" value="NZ_PZZL01000007.1"/>
</dbReference>
<dbReference type="Pfam" id="PF17935">
    <property type="entry name" value="TetR_C_27"/>
    <property type="match status" value="1"/>
</dbReference>
<evidence type="ECO:0000256" key="4">
    <source>
        <dbReference type="PROSITE-ProRule" id="PRU00335"/>
    </source>
</evidence>
<dbReference type="AlphaFoldDB" id="A0A2T4Z052"/>
<sequence>MSSRARFTADETRERILTVAEEHFRRVGYAKTAIADLANELGMSSANVYRFFPSKSAICEEIARRMLDQCHGLLRDIIADRTASAEDRLARMTMTLHRFNKAQFFDERRLYDMVEAAMTESWPVIKAHLDTLVALFAEVIREGMAAGEFIVRDPIEAATCFKQCHVSVFHPTLIAHCAFDEDLDEQTARLTRFAIRALKA</sequence>
<dbReference type="InterPro" id="IPR041478">
    <property type="entry name" value="TetR_C_27"/>
</dbReference>
<dbReference type="OrthoDB" id="9802802at2"/>
<gene>
    <name evidence="6" type="ORF">C8P69_107129</name>
</gene>
<keyword evidence="7" id="KW-1185">Reference proteome</keyword>
<reference evidence="6 7" key="1">
    <citation type="submission" date="2018-04" db="EMBL/GenBank/DDBJ databases">
        <title>Genomic Encyclopedia of Archaeal and Bacterial Type Strains, Phase II (KMG-II): from individual species to whole genera.</title>
        <authorList>
            <person name="Goeker M."/>
        </authorList>
    </citation>
    <scope>NUCLEOTIDE SEQUENCE [LARGE SCALE GENOMIC DNA]</scope>
    <source>
        <strain evidence="6 7">DSM 25521</strain>
    </source>
</reference>
<dbReference type="PRINTS" id="PR00455">
    <property type="entry name" value="HTHTETR"/>
</dbReference>
<evidence type="ECO:0000313" key="6">
    <source>
        <dbReference type="EMBL" id="PTM52851.1"/>
    </source>
</evidence>
<dbReference type="SUPFAM" id="SSF46689">
    <property type="entry name" value="Homeodomain-like"/>
    <property type="match status" value="1"/>
</dbReference>
<protein>
    <submittedName>
        <fullName evidence="6">TetR family transcriptional regulator</fullName>
    </submittedName>
</protein>
<dbReference type="GO" id="GO:0003700">
    <property type="term" value="F:DNA-binding transcription factor activity"/>
    <property type="evidence" value="ECO:0007669"/>
    <property type="project" value="TreeGrafter"/>
</dbReference>
<dbReference type="PROSITE" id="PS50977">
    <property type="entry name" value="HTH_TETR_2"/>
    <property type="match status" value="1"/>
</dbReference>
<dbReference type="Pfam" id="PF00440">
    <property type="entry name" value="TetR_N"/>
    <property type="match status" value="1"/>
</dbReference>
<feature type="domain" description="HTH tetR-type" evidence="5">
    <location>
        <begin position="10"/>
        <end position="70"/>
    </location>
</feature>
<evidence type="ECO:0000256" key="3">
    <source>
        <dbReference type="ARBA" id="ARBA00023163"/>
    </source>
</evidence>
<dbReference type="InterPro" id="IPR001647">
    <property type="entry name" value="HTH_TetR"/>
</dbReference>
<dbReference type="InterPro" id="IPR009057">
    <property type="entry name" value="Homeodomain-like_sf"/>
</dbReference>
<keyword evidence="2 4" id="KW-0238">DNA-binding</keyword>
<keyword evidence="1" id="KW-0805">Transcription regulation</keyword>
<accession>A0A2T4Z052</accession>
<evidence type="ECO:0000259" key="5">
    <source>
        <dbReference type="PROSITE" id="PS50977"/>
    </source>
</evidence>
<evidence type="ECO:0000256" key="1">
    <source>
        <dbReference type="ARBA" id="ARBA00023015"/>
    </source>
</evidence>
<dbReference type="InterPro" id="IPR050109">
    <property type="entry name" value="HTH-type_TetR-like_transc_reg"/>
</dbReference>
<keyword evidence="3" id="KW-0804">Transcription</keyword>
<comment type="caution">
    <text evidence="6">The sequence shown here is derived from an EMBL/GenBank/DDBJ whole genome shotgun (WGS) entry which is preliminary data.</text>
</comment>
<dbReference type="SUPFAM" id="SSF48498">
    <property type="entry name" value="Tetracyclin repressor-like, C-terminal domain"/>
    <property type="match status" value="1"/>
</dbReference>
<evidence type="ECO:0000313" key="7">
    <source>
        <dbReference type="Proteomes" id="UP000241808"/>
    </source>
</evidence>
<name>A0A2T4Z052_9HYPH</name>
<feature type="DNA-binding region" description="H-T-H motif" evidence="4">
    <location>
        <begin position="33"/>
        <end position="52"/>
    </location>
</feature>
<dbReference type="PANTHER" id="PTHR30055:SF151">
    <property type="entry name" value="TRANSCRIPTIONAL REGULATORY PROTEIN"/>
    <property type="match status" value="1"/>
</dbReference>
<dbReference type="InterPro" id="IPR036271">
    <property type="entry name" value="Tet_transcr_reg_TetR-rel_C_sf"/>
</dbReference>
<evidence type="ECO:0000256" key="2">
    <source>
        <dbReference type="ARBA" id="ARBA00023125"/>
    </source>
</evidence>